<organism evidence="2 3">
    <name type="scientific">Engelhardtia mirabilis</name>
    <dbReference type="NCBI Taxonomy" id="2528011"/>
    <lineage>
        <taxon>Bacteria</taxon>
        <taxon>Pseudomonadati</taxon>
        <taxon>Planctomycetota</taxon>
        <taxon>Planctomycetia</taxon>
        <taxon>Planctomycetia incertae sedis</taxon>
        <taxon>Engelhardtia</taxon>
    </lineage>
</organism>
<dbReference type="SUPFAM" id="SSF56059">
    <property type="entry name" value="Glutathione synthetase ATP-binding domain-like"/>
    <property type="match status" value="1"/>
</dbReference>
<reference evidence="2 3" key="1">
    <citation type="submission" date="2019-02" db="EMBL/GenBank/DDBJ databases">
        <title>Deep-cultivation of Planctomycetes and their phenomic and genomic characterization uncovers novel biology.</title>
        <authorList>
            <person name="Wiegand S."/>
            <person name="Jogler M."/>
            <person name="Boedeker C."/>
            <person name="Pinto D."/>
            <person name="Vollmers J."/>
            <person name="Rivas-Marin E."/>
            <person name="Kohn T."/>
            <person name="Peeters S.H."/>
            <person name="Heuer A."/>
            <person name="Rast P."/>
            <person name="Oberbeckmann S."/>
            <person name="Bunk B."/>
            <person name="Jeske O."/>
            <person name="Meyerdierks A."/>
            <person name="Storesund J.E."/>
            <person name="Kallscheuer N."/>
            <person name="Luecker S."/>
            <person name="Lage O.M."/>
            <person name="Pohl T."/>
            <person name="Merkel B.J."/>
            <person name="Hornburger P."/>
            <person name="Mueller R.-W."/>
            <person name="Bruemmer F."/>
            <person name="Labrenz M."/>
            <person name="Spormann A.M."/>
            <person name="Op den Camp H."/>
            <person name="Overmann J."/>
            <person name="Amann R."/>
            <person name="Jetten M.S.M."/>
            <person name="Mascher T."/>
            <person name="Medema M.H."/>
            <person name="Devos D.P."/>
            <person name="Kaster A.-K."/>
            <person name="Ovreas L."/>
            <person name="Rohde M."/>
            <person name="Galperin M.Y."/>
            <person name="Jogler C."/>
        </authorList>
    </citation>
    <scope>NUCLEOTIDE SEQUENCE [LARGE SCALE GENOMIC DNA]</scope>
    <source>
        <strain evidence="2 3">Pla133</strain>
    </source>
</reference>
<evidence type="ECO:0000313" key="3">
    <source>
        <dbReference type="Proteomes" id="UP000316921"/>
    </source>
</evidence>
<dbReference type="Gene3D" id="3.30.470.20">
    <property type="entry name" value="ATP-grasp fold, B domain"/>
    <property type="match status" value="1"/>
</dbReference>
<proteinExistence type="predicted"/>
<dbReference type="RefSeq" id="WP_419192217.1">
    <property type="nucleotide sequence ID" value="NZ_CP036287.1"/>
</dbReference>
<keyword evidence="3" id="KW-1185">Reference proteome</keyword>
<accession>A0A518BHN7</accession>
<dbReference type="EMBL" id="CP036287">
    <property type="protein sequence ID" value="QDU66475.1"/>
    <property type="molecule type" value="Genomic_DNA"/>
</dbReference>
<dbReference type="AlphaFoldDB" id="A0A518BHN7"/>
<dbReference type="GO" id="GO:0005737">
    <property type="term" value="C:cytoplasm"/>
    <property type="evidence" value="ECO:0007669"/>
    <property type="project" value="TreeGrafter"/>
</dbReference>
<dbReference type="Pfam" id="PF21068">
    <property type="entry name" value="ATPgraspMvdD"/>
    <property type="match status" value="1"/>
</dbReference>
<gene>
    <name evidence="2" type="ORF">Pla133_15490</name>
</gene>
<name>A0A518BHN7_9BACT</name>
<dbReference type="GO" id="GO:0009432">
    <property type="term" value="P:SOS response"/>
    <property type="evidence" value="ECO:0007669"/>
    <property type="project" value="TreeGrafter"/>
</dbReference>
<evidence type="ECO:0000259" key="1">
    <source>
        <dbReference type="Pfam" id="PF21068"/>
    </source>
</evidence>
<dbReference type="PANTHER" id="PTHR21621:SF0">
    <property type="entry name" value="BETA-CITRYLGLUTAMATE SYNTHASE B-RELATED"/>
    <property type="match status" value="1"/>
</dbReference>
<dbReference type="KEGG" id="pbap:Pla133_15490"/>
<dbReference type="PANTHER" id="PTHR21621">
    <property type="entry name" value="RIBOSOMAL PROTEIN S6 MODIFICATION PROTEIN"/>
    <property type="match status" value="1"/>
</dbReference>
<dbReference type="InterPro" id="IPR048936">
    <property type="entry name" value="MvdD-like_ATPgrasp"/>
</dbReference>
<evidence type="ECO:0000313" key="2">
    <source>
        <dbReference type="EMBL" id="QDU66475.1"/>
    </source>
</evidence>
<feature type="domain" description="MvdD-like pre-ATP grasp" evidence="1">
    <location>
        <begin position="2"/>
        <end position="121"/>
    </location>
</feature>
<protein>
    <submittedName>
        <fullName evidence="2">RimK-like ATP-grasp domain protein</fullName>
    </submittedName>
</protein>
<dbReference type="Proteomes" id="UP000316921">
    <property type="component" value="Chromosome"/>
</dbReference>
<sequence length="347" mass="38273">MKVLILTKSDDNQSIADVTRALNERGAEVLRLDTDHFPGEVRMSERAGAEGVELELTTPAGSARLSEVDALWHRRLAFGARLPEGIDHQQRVAAIEESKRSLMGALGAAPCFKVDPMWRIRHAGQKSLQLAVAREVGLDLPRTLVSNDADALREFWDACDGKVVAKMQSSFAIYDDDGNENVVFTNTLSQADIDDPQGLELCPMTFQEKLEKRLELRVTVVGDRVFSAAVDSARMEGAEVDWRRKGAQLIGAWKEHQLPADVERGCLDLMDRLQLNYGAIDIVATPQGRHVFLEVNPSGEFFWLEREPGLPIAAALADVLTGRAPRREELHETMSGAGIAAVMPQRA</sequence>
<dbReference type="GO" id="GO:0018169">
    <property type="term" value="F:ribosomal S6-glutamic acid ligase activity"/>
    <property type="evidence" value="ECO:0007669"/>
    <property type="project" value="TreeGrafter"/>
</dbReference>